<accession>A0A5N5TB84</accession>
<gene>
    <name evidence="1" type="ORF">Anas_09315</name>
</gene>
<name>A0A5N5TB84_9CRUS</name>
<feature type="non-terminal residue" evidence="1">
    <location>
        <position position="1"/>
    </location>
</feature>
<dbReference type="OrthoDB" id="206201at2759"/>
<protein>
    <submittedName>
        <fullName evidence="1">PRADC1-like protein</fullName>
    </submittedName>
</protein>
<evidence type="ECO:0000313" key="2">
    <source>
        <dbReference type="Proteomes" id="UP000326759"/>
    </source>
</evidence>
<evidence type="ECO:0000313" key="1">
    <source>
        <dbReference type="EMBL" id="KAB7503933.1"/>
    </source>
</evidence>
<dbReference type="EMBL" id="SEYY01004154">
    <property type="protein sequence ID" value="KAB7503933.1"/>
    <property type="molecule type" value="Genomic_DNA"/>
</dbReference>
<organism evidence="1 2">
    <name type="scientific">Armadillidium nasatum</name>
    <dbReference type="NCBI Taxonomy" id="96803"/>
    <lineage>
        <taxon>Eukaryota</taxon>
        <taxon>Metazoa</taxon>
        <taxon>Ecdysozoa</taxon>
        <taxon>Arthropoda</taxon>
        <taxon>Crustacea</taxon>
        <taxon>Multicrustacea</taxon>
        <taxon>Malacostraca</taxon>
        <taxon>Eumalacostraca</taxon>
        <taxon>Peracarida</taxon>
        <taxon>Isopoda</taxon>
        <taxon>Oniscidea</taxon>
        <taxon>Crinocheta</taxon>
        <taxon>Armadillidiidae</taxon>
        <taxon>Armadillidium</taxon>
    </lineage>
</organism>
<reference evidence="1 2" key="1">
    <citation type="journal article" date="2019" name="PLoS Biol.">
        <title>Sex chromosomes control vertical transmission of feminizing Wolbachia symbionts in an isopod.</title>
        <authorList>
            <person name="Becking T."/>
            <person name="Chebbi M.A."/>
            <person name="Giraud I."/>
            <person name="Moumen B."/>
            <person name="Laverre T."/>
            <person name="Caubet Y."/>
            <person name="Peccoud J."/>
            <person name="Gilbert C."/>
            <person name="Cordaux R."/>
        </authorList>
    </citation>
    <scope>NUCLEOTIDE SEQUENCE [LARGE SCALE GENOMIC DNA]</scope>
    <source>
        <strain evidence="1">ANa2</strain>
        <tissue evidence="1">Whole body excluding digestive tract and cuticle</tissue>
    </source>
</reference>
<comment type="caution">
    <text evidence="1">The sequence shown here is derived from an EMBL/GenBank/DDBJ whole genome shotgun (WGS) entry which is preliminary data.</text>
</comment>
<keyword evidence="2" id="KW-1185">Reference proteome</keyword>
<dbReference type="AlphaFoldDB" id="A0A5N5TB84"/>
<sequence length="67" mass="7909">PNALFNEATIEHFIEEDIFFEIIHPKELQYTYRLHKARDFGSSFVNPPILWCSTSCSRSTRMLFISI</sequence>
<proteinExistence type="predicted"/>
<dbReference type="Proteomes" id="UP000326759">
    <property type="component" value="Unassembled WGS sequence"/>
</dbReference>